<dbReference type="EMBL" id="CAJVPA010000088">
    <property type="protein sequence ID" value="CAG8308680.1"/>
    <property type="molecule type" value="Genomic_DNA"/>
</dbReference>
<dbReference type="PANTHER" id="PTHR32487:SF0">
    <property type="entry name" value="3-OXO-DELTA(4,5)-STEROID 5-BETA-REDUCTASE"/>
    <property type="match status" value="1"/>
</dbReference>
<organism evidence="2 3">
    <name type="scientific">Penicillium salamii</name>
    <dbReference type="NCBI Taxonomy" id="1612424"/>
    <lineage>
        <taxon>Eukaryota</taxon>
        <taxon>Fungi</taxon>
        <taxon>Dikarya</taxon>
        <taxon>Ascomycota</taxon>
        <taxon>Pezizomycotina</taxon>
        <taxon>Eurotiomycetes</taxon>
        <taxon>Eurotiomycetidae</taxon>
        <taxon>Eurotiales</taxon>
        <taxon>Aspergillaceae</taxon>
        <taxon>Penicillium</taxon>
    </lineage>
</organism>
<sequence length="429" mass="47811">MPTAIVTGATGLRHAHRRILGITGNAIVRHLVQDPTYTKIYTLSRSQPGIQDAQVEHACLDLQNSAEEMADSLAGVSADYIYFCAYLARDDEDEAARVNGALLSNFLQALEMNGAAKRIKRLILTCGFKYYGVHLGLPKQPLVESDPALEDGLGGYKWPSNFYYTQKKILEDAAAKGKWEWICTLPNDVIGYAKHNFMNEATALGLYCAVSKALPGSQLVYPGNKLNYLLFNCWTSAELHAKFCMWAATAPGAGNNVFNVANGDTESFQSLWPRLAERFGCTIPKNMFDPDTTKHLAAEATDTQVKFNNPISVHAVSMGISDDPTTTRSPVLQLPMDPQKWAQRDDVIQAWNKLKASYNLDQAAWDKATWGFLTFVLGREWGCVASMSKARKLGWTGYEDTWETFERTFDVLEKEGIIPPIEQLRNDFQ</sequence>
<dbReference type="OrthoDB" id="1731983at2759"/>
<accession>A0A9W4IM78</accession>
<dbReference type="PANTHER" id="PTHR32487">
    <property type="entry name" value="3-OXO-DELTA(4,5)-STEROID 5-BETA-REDUCTASE"/>
    <property type="match status" value="1"/>
</dbReference>
<gene>
    <name evidence="2" type="ORF">PSALAMII_LOCUS2082</name>
</gene>
<dbReference type="Proteomes" id="UP001152646">
    <property type="component" value="Unassembled WGS sequence"/>
</dbReference>
<evidence type="ECO:0000259" key="1">
    <source>
        <dbReference type="Pfam" id="PF22917"/>
    </source>
</evidence>
<proteinExistence type="predicted"/>
<evidence type="ECO:0000313" key="3">
    <source>
        <dbReference type="Proteomes" id="UP001152646"/>
    </source>
</evidence>
<protein>
    <recommendedName>
        <fullName evidence="1">PRISE-like Rossmann-fold domain-containing protein</fullName>
    </recommendedName>
</protein>
<dbReference type="InterPro" id="IPR036291">
    <property type="entry name" value="NAD(P)-bd_dom_sf"/>
</dbReference>
<feature type="domain" description="PRISE-like Rossmann-fold" evidence="1">
    <location>
        <begin position="79"/>
        <end position="282"/>
    </location>
</feature>
<dbReference type="InterPro" id="IPR055222">
    <property type="entry name" value="PRISE-like_Rossmann-fold"/>
</dbReference>
<dbReference type="SUPFAM" id="SSF51735">
    <property type="entry name" value="NAD(P)-binding Rossmann-fold domains"/>
    <property type="match status" value="1"/>
</dbReference>
<dbReference type="CDD" id="cd08948">
    <property type="entry name" value="5beta-POR_like_SDR_a"/>
    <property type="match status" value="1"/>
</dbReference>
<dbReference type="AlphaFoldDB" id="A0A9W4IM78"/>
<comment type="caution">
    <text evidence="2">The sequence shown here is derived from an EMBL/GenBank/DDBJ whole genome shotgun (WGS) entry which is preliminary data.</text>
</comment>
<evidence type="ECO:0000313" key="2">
    <source>
        <dbReference type="EMBL" id="CAG8308680.1"/>
    </source>
</evidence>
<dbReference type="Pfam" id="PF22917">
    <property type="entry name" value="PRISE"/>
    <property type="match status" value="1"/>
</dbReference>
<reference evidence="2" key="1">
    <citation type="submission" date="2021-07" db="EMBL/GenBank/DDBJ databases">
        <authorList>
            <person name="Branca A.L. A."/>
        </authorList>
    </citation>
    <scope>NUCLEOTIDE SEQUENCE</scope>
</reference>
<name>A0A9W4IM78_9EURO</name>
<dbReference type="Gene3D" id="3.40.50.720">
    <property type="entry name" value="NAD(P)-binding Rossmann-like Domain"/>
    <property type="match status" value="1"/>
</dbReference>